<dbReference type="Gene3D" id="3.30.40.10">
    <property type="entry name" value="Zinc/RING finger domain, C3HC4 (zinc finger)"/>
    <property type="match status" value="1"/>
</dbReference>
<dbReference type="AlphaFoldDB" id="A0A915L4X4"/>
<reference evidence="3" key="1">
    <citation type="submission" date="2022-11" db="UniProtKB">
        <authorList>
            <consortium name="WormBaseParasite"/>
        </authorList>
    </citation>
    <scope>IDENTIFICATION</scope>
</reference>
<dbReference type="InterPro" id="IPR013083">
    <property type="entry name" value="Znf_RING/FYVE/PHD"/>
</dbReference>
<evidence type="ECO:0000256" key="1">
    <source>
        <dbReference type="SAM" id="Coils"/>
    </source>
</evidence>
<evidence type="ECO:0000313" key="3">
    <source>
        <dbReference type="WBParaSite" id="nRc.2.0.1.t45807-RA"/>
    </source>
</evidence>
<feature type="coiled-coil region" evidence="1">
    <location>
        <begin position="109"/>
        <end position="168"/>
    </location>
</feature>
<dbReference type="Proteomes" id="UP000887565">
    <property type="component" value="Unplaced"/>
</dbReference>
<organism evidence="2 3">
    <name type="scientific">Romanomermis culicivorax</name>
    <name type="common">Nematode worm</name>
    <dbReference type="NCBI Taxonomy" id="13658"/>
    <lineage>
        <taxon>Eukaryota</taxon>
        <taxon>Metazoa</taxon>
        <taxon>Ecdysozoa</taxon>
        <taxon>Nematoda</taxon>
        <taxon>Enoplea</taxon>
        <taxon>Dorylaimia</taxon>
        <taxon>Mermithida</taxon>
        <taxon>Mermithoidea</taxon>
        <taxon>Mermithidae</taxon>
        <taxon>Romanomermis</taxon>
    </lineage>
</organism>
<evidence type="ECO:0000313" key="2">
    <source>
        <dbReference type="Proteomes" id="UP000887565"/>
    </source>
</evidence>
<dbReference type="PANTHER" id="PTHR14305">
    <property type="entry name" value="E3 UBIQUITIN-PROTEIN LIGASE CCNB1IP1"/>
    <property type="match status" value="1"/>
</dbReference>
<dbReference type="GO" id="GO:0000795">
    <property type="term" value="C:synaptonemal complex"/>
    <property type="evidence" value="ECO:0007669"/>
    <property type="project" value="InterPro"/>
</dbReference>
<dbReference type="WBParaSite" id="nRc.2.0.1.t45807-RA">
    <property type="protein sequence ID" value="nRc.2.0.1.t45807-RA"/>
    <property type="gene ID" value="nRc.2.0.1.g45807"/>
</dbReference>
<keyword evidence="1" id="KW-0175">Coiled coil</keyword>
<dbReference type="InterPro" id="IPR042448">
    <property type="entry name" value="CCNB1IP1"/>
</dbReference>
<dbReference type="GO" id="GO:0061630">
    <property type="term" value="F:ubiquitin protein ligase activity"/>
    <property type="evidence" value="ECO:0007669"/>
    <property type="project" value="InterPro"/>
</dbReference>
<dbReference type="PANTHER" id="PTHR14305:SF0">
    <property type="entry name" value="E3 UBIQUITIN-PROTEIN LIGASE CCNB1IP1"/>
    <property type="match status" value="1"/>
</dbReference>
<accession>A0A915L4X4</accession>
<sequence length="350" mass="40329">MTEPDLHCNQKNCRKLLDGGFAWVTSCSHIFCEQDGENHFKQNFNCPACDTLLSNDGDFYKTNLAPNEQYKSMVLAGQKPEVIMDVCSKALAFWNYQILQEKTYYEWLTKKLRDQMVSLEQQCKQILLKSQSERQTLKFKLENASRDLSNFQKRYDELNEKYNEKSRQFLEVSTSYECLQKKVLTANVCDSNHHQEASLSSSRVDQLKRFGPVASTNISALFSPYYGDPLKAQNAQQQNLSRRQTVIASKLNVFHRNSASSSKFEFRPIASMKSFADNNEKTSSSTKFNLLYSPFDGTRSHKSDPATSSSNVFENKFPICESTNKSVMDENSERKSNILQYKSNFLRFDE</sequence>
<protein>
    <submittedName>
        <fullName evidence="3">RING-type domain-containing protein</fullName>
    </submittedName>
</protein>
<keyword evidence="2" id="KW-1185">Reference proteome</keyword>
<dbReference type="SUPFAM" id="SSF57850">
    <property type="entry name" value="RING/U-box"/>
    <property type="match status" value="1"/>
</dbReference>
<proteinExistence type="predicted"/>
<dbReference type="GO" id="GO:0007131">
    <property type="term" value="P:reciprocal meiotic recombination"/>
    <property type="evidence" value="ECO:0007669"/>
    <property type="project" value="InterPro"/>
</dbReference>
<name>A0A915L4X4_ROMCU</name>